<keyword evidence="6" id="KW-0732">Signal</keyword>
<gene>
    <name evidence="9" type="primary">TMEM165</name>
    <name evidence="8" type="ORF">CR201_G0043212</name>
</gene>
<sequence>MAAVAPGNGRASAPRLLLLFLVPLLWAPAAVRAGPDEDLSHRNKEPPVPAQQLQPQPVAVQGPEPARVEDPYGVAVGGTVGHCLCTGLAVIGGRMIAQKISVRTVTIIGGIVFLAFAFSALFISPDSGF</sequence>
<evidence type="ECO:0000256" key="6">
    <source>
        <dbReference type="RuleBase" id="RU365102"/>
    </source>
</evidence>
<feature type="signal peptide" evidence="6">
    <location>
        <begin position="1"/>
        <end position="33"/>
    </location>
</feature>
<organism evidence="8">
    <name type="scientific">Pongo abelii</name>
    <name type="common">Sumatran orangutan</name>
    <name type="synonym">Pongo pygmaeus abelii</name>
    <dbReference type="NCBI Taxonomy" id="9601"/>
    <lineage>
        <taxon>Eukaryota</taxon>
        <taxon>Metazoa</taxon>
        <taxon>Chordata</taxon>
        <taxon>Craniata</taxon>
        <taxon>Vertebrata</taxon>
        <taxon>Euteleostomi</taxon>
        <taxon>Mammalia</taxon>
        <taxon>Eutheria</taxon>
        <taxon>Euarchontoglires</taxon>
        <taxon>Primates</taxon>
        <taxon>Haplorrhini</taxon>
        <taxon>Catarrhini</taxon>
        <taxon>Hominidae</taxon>
        <taxon>Pongo</taxon>
    </lineage>
</organism>
<feature type="compositionally biased region" description="Basic and acidic residues" evidence="7">
    <location>
        <begin position="35"/>
        <end position="45"/>
    </location>
</feature>
<evidence type="ECO:0000313" key="9">
    <source>
        <dbReference type="Ensembl" id="ENSPPYP00000039537.1"/>
    </source>
</evidence>
<keyword evidence="4 6" id="KW-1133">Transmembrane helix</keyword>
<dbReference type="PANTHER" id="PTHR12608">
    <property type="entry name" value="TRANSMEMBRANE PROTEIN HTP-1 RELATED"/>
    <property type="match status" value="1"/>
</dbReference>
<feature type="transmembrane region" description="Helical" evidence="6">
    <location>
        <begin position="72"/>
        <end position="92"/>
    </location>
</feature>
<dbReference type="AlphaFoldDB" id="A0A2J8SGL7"/>
<accession>A0A2J8SGL7</accession>
<dbReference type="Proteomes" id="UP000001595">
    <property type="component" value="Chromosome 4"/>
</dbReference>
<dbReference type="Ensembl" id="ENSPPYT00000043398.1">
    <property type="protein sequence ID" value="ENSPPYP00000039537.1"/>
    <property type="gene ID" value="ENSPPYG00000014763.3"/>
</dbReference>
<feature type="compositionally biased region" description="Low complexity" evidence="7">
    <location>
        <begin position="50"/>
        <end position="61"/>
    </location>
</feature>
<reference evidence="9" key="3">
    <citation type="submission" date="2025-05" db="UniProtKB">
        <authorList>
            <consortium name="Ensembl"/>
        </authorList>
    </citation>
    <scope>IDENTIFICATION</scope>
</reference>
<dbReference type="GeneTree" id="ENSGT00390000005261"/>
<evidence type="ECO:0000256" key="5">
    <source>
        <dbReference type="ARBA" id="ARBA00023136"/>
    </source>
</evidence>
<dbReference type="GO" id="GO:0032472">
    <property type="term" value="P:Golgi calcium ion transport"/>
    <property type="evidence" value="ECO:0007669"/>
    <property type="project" value="TreeGrafter"/>
</dbReference>
<dbReference type="Pfam" id="PF01169">
    <property type="entry name" value="GDT1"/>
    <property type="match status" value="1"/>
</dbReference>
<dbReference type="GO" id="GO:0005794">
    <property type="term" value="C:Golgi apparatus"/>
    <property type="evidence" value="ECO:0007669"/>
    <property type="project" value="TreeGrafter"/>
</dbReference>
<feature type="region of interest" description="Disordered" evidence="7">
    <location>
        <begin position="35"/>
        <end position="64"/>
    </location>
</feature>
<dbReference type="GO" id="GO:0015085">
    <property type="term" value="F:calcium ion transmembrane transporter activity"/>
    <property type="evidence" value="ECO:0007669"/>
    <property type="project" value="TreeGrafter"/>
</dbReference>
<dbReference type="PANTHER" id="PTHR12608:SF1">
    <property type="entry name" value="TRANSMEMBRANE PROTEIN 165"/>
    <property type="match status" value="1"/>
</dbReference>
<protein>
    <recommendedName>
        <fullName evidence="6">GDT1 family protein</fullName>
    </recommendedName>
</protein>
<feature type="chain" id="PRO_5044514995" description="GDT1 family protein" evidence="6">
    <location>
        <begin position="34"/>
        <end position="129"/>
    </location>
</feature>
<keyword evidence="5 6" id="KW-0472">Membrane</keyword>
<keyword evidence="10" id="KW-1185">Reference proteome</keyword>
<proteinExistence type="inferred from homology"/>
<evidence type="ECO:0000313" key="8">
    <source>
        <dbReference type="EMBL" id="PNJ19918.1"/>
    </source>
</evidence>
<comment type="caution">
    <text evidence="6">Lacks conserved residue(s) required for the propagation of feature annotation.</text>
</comment>
<evidence type="ECO:0000256" key="7">
    <source>
        <dbReference type="SAM" id="MobiDB-lite"/>
    </source>
</evidence>
<dbReference type="GO" id="GO:0032468">
    <property type="term" value="P:Golgi calcium ion homeostasis"/>
    <property type="evidence" value="ECO:0007669"/>
    <property type="project" value="TreeGrafter"/>
</dbReference>
<evidence type="ECO:0000256" key="4">
    <source>
        <dbReference type="ARBA" id="ARBA00022989"/>
    </source>
</evidence>
<reference evidence="8" key="2">
    <citation type="submission" date="2017-12" db="EMBL/GenBank/DDBJ databases">
        <title>High-resolution comparative analysis of great ape genomes.</title>
        <authorList>
            <person name="Pollen A."/>
            <person name="Hastie A."/>
            <person name="Hormozdiari F."/>
            <person name="Dougherty M."/>
            <person name="Liu R."/>
            <person name="Chaisson M."/>
            <person name="Hoppe E."/>
            <person name="Hill C."/>
            <person name="Pang A."/>
            <person name="Hillier L."/>
            <person name="Baker C."/>
            <person name="Armstrong J."/>
            <person name="Shendure J."/>
            <person name="Paten B."/>
            <person name="Wilson R."/>
            <person name="Chao H."/>
            <person name="Schneider V."/>
            <person name="Ventura M."/>
            <person name="Kronenberg Z."/>
            <person name="Murali S."/>
            <person name="Gordon D."/>
            <person name="Cantsilieris S."/>
            <person name="Munson K."/>
            <person name="Nelson B."/>
            <person name="Raja A."/>
            <person name="Underwood J."/>
            <person name="Diekhans M."/>
            <person name="Fiddes I."/>
            <person name="Haussler D."/>
            <person name="Eichler E."/>
        </authorList>
    </citation>
    <scope>NUCLEOTIDE SEQUENCE [LARGE SCALE GENOMIC DNA]</scope>
    <source>
        <strain evidence="8">Susie</strain>
    </source>
</reference>
<reference evidence="9 10" key="1">
    <citation type="submission" date="2008-02" db="EMBL/GenBank/DDBJ databases">
        <title>A 6x draft sequence assembly of the Pongo pygmaeus abelii genome.</title>
        <authorList>
            <person name="Wilson R.K."/>
            <person name="Mardis E."/>
        </authorList>
    </citation>
    <scope>NUCLEOTIDE SEQUENCE [LARGE SCALE GENOMIC DNA]</scope>
</reference>
<dbReference type="GO" id="GO:0005384">
    <property type="term" value="F:manganese ion transmembrane transporter activity"/>
    <property type="evidence" value="ECO:0007669"/>
    <property type="project" value="TreeGrafter"/>
</dbReference>
<feature type="transmembrane region" description="Helical" evidence="6">
    <location>
        <begin position="104"/>
        <end position="123"/>
    </location>
</feature>
<dbReference type="EMBL" id="NDHI03003571">
    <property type="protein sequence ID" value="PNJ19918.1"/>
    <property type="molecule type" value="Genomic_DNA"/>
</dbReference>
<evidence type="ECO:0000256" key="2">
    <source>
        <dbReference type="ARBA" id="ARBA00009190"/>
    </source>
</evidence>
<dbReference type="GO" id="GO:0016020">
    <property type="term" value="C:membrane"/>
    <property type="evidence" value="ECO:0007669"/>
    <property type="project" value="UniProtKB-SubCell"/>
</dbReference>
<evidence type="ECO:0000256" key="3">
    <source>
        <dbReference type="ARBA" id="ARBA00022692"/>
    </source>
</evidence>
<dbReference type="InterPro" id="IPR001727">
    <property type="entry name" value="GDT1-like"/>
</dbReference>
<evidence type="ECO:0000313" key="10">
    <source>
        <dbReference type="Proteomes" id="UP000001595"/>
    </source>
</evidence>
<comment type="subcellular location">
    <subcellularLocation>
        <location evidence="1 6">Membrane</location>
        <topology evidence="1 6">Multi-pass membrane protein</topology>
    </subcellularLocation>
</comment>
<accession>A0A8I5TP32</accession>
<evidence type="ECO:0000256" key="1">
    <source>
        <dbReference type="ARBA" id="ARBA00004141"/>
    </source>
</evidence>
<keyword evidence="3 6" id="KW-0812">Transmembrane</keyword>
<comment type="similarity">
    <text evidence="2 6">Belongs to the GDT1 family.</text>
</comment>
<name>A0A2J8SGL7_PONAB</name>